<protein>
    <submittedName>
        <fullName evidence="2">Uncharacterized protein</fullName>
    </submittedName>
</protein>
<feature type="region of interest" description="Disordered" evidence="1">
    <location>
        <begin position="1"/>
        <end position="42"/>
    </location>
</feature>
<feature type="region of interest" description="Disordered" evidence="1">
    <location>
        <begin position="91"/>
        <end position="116"/>
    </location>
</feature>
<dbReference type="EMBL" id="JAEFCI010004886">
    <property type="protein sequence ID" value="KAG5460661.1"/>
    <property type="molecule type" value="Genomic_DNA"/>
</dbReference>
<name>A0A8H7ZW91_9FUNG</name>
<evidence type="ECO:0000313" key="3">
    <source>
        <dbReference type="Proteomes" id="UP000673691"/>
    </source>
</evidence>
<dbReference type="Proteomes" id="UP000673691">
    <property type="component" value="Unassembled WGS sequence"/>
</dbReference>
<feature type="compositionally biased region" description="Basic residues" evidence="1">
    <location>
        <begin position="1"/>
        <end position="14"/>
    </location>
</feature>
<accession>A0A8H7ZW91</accession>
<comment type="caution">
    <text evidence="2">The sequence shown here is derived from an EMBL/GenBank/DDBJ whole genome shotgun (WGS) entry which is preliminary data.</text>
</comment>
<reference evidence="2 3" key="1">
    <citation type="journal article" name="Sci. Rep.">
        <title>Genome-scale phylogenetic analyses confirm Olpidium as the closest living zoosporic fungus to the non-flagellated, terrestrial fungi.</title>
        <authorList>
            <person name="Chang Y."/>
            <person name="Rochon D."/>
            <person name="Sekimoto S."/>
            <person name="Wang Y."/>
            <person name="Chovatia M."/>
            <person name="Sandor L."/>
            <person name="Salamov A."/>
            <person name="Grigoriev I.V."/>
            <person name="Stajich J.E."/>
            <person name="Spatafora J.W."/>
        </authorList>
    </citation>
    <scope>NUCLEOTIDE SEQUENCE [LARGE SCALE GENOMIC DNA]</scope>
    <source>
        <strain evidence="2">S191</strain>
    </source>
</reference>
<sequence>KKKKKKKKKKRGGGAHRDAKGKQAPGRRFKSQGFPPHPPRFSVSSLDFSSVTTWLDSQTGRRKYCPICKALCRETSLVPLFVDWASSEETSRPAQKVTREKPPHPATLSAPSRPYVRSRPGNLTRGSFLVRRRRLPRPQAAPFAAQVWKLVRVFSDRAQRLGRDKADLLLDKSKLLAEIEAATAMLLCARQSSAALAADLKKLRHCAKTLTDDRRILAKYSIRAVPAATAKMKN</sequence>
<evidence type="ECO:0000313" key="2">
    <source>
        <dbReference type="EMBL" id="KAG5460661.1"/>
    </source>
</evidence>
<gene>
    <name evidence="2" type="ORF">BJ554DRAFT_7259</name>
</gene>
<dbReference type="AlphaFoldDB" id="A0A8H7ZW91"/>
<proteinExistence type="predicted"/>
<dbReference type="OrthoDB" id="6270329at2759"/>
<keyword evidence="3" id="KW-1185">Reference proteome</keyword>
<evidence type="ECO:0000256" key="1">
    <source>
        <dbReference type="SAM" id="MobiDB-lite"/>
    </source>
</evidence>
<organism evidence="2 3">
    <name type="scientific">Olpidium bornovanus</name>
    <dbReference type="NCBI Taxonomy" id="278681"/>
    <lineage>
        <taxon>Eukaryota</taxon>
        <taxon>Fungi</taxon>
        <taxon>Fungi incertae sedis</taxon>
        <taxon>Olpidiomycota</taxon>
        <taxon>Olpidiomycotina</taxon>
        <taxon>Olpidiomycetes</taxon>
        <taxon>Olpidiales</taxon>
        <taxon>Olpidiaceae</taxon>
        <taxon>Olpidium</taxon>
    </lineage>
</organism>
<feature type="non-terminal residue" evidence="2">
    <location>
        <position position="1"/>
    </location>
</feature>